<accession>A0ABS6ZIL6</accession>
<gene>
    <name evidence="3" type="ORF">KPL81_01855</name>
</gene>
<sequence>MAFRILLALTMLAGAFAVCSTSLADDDQNDVGEPLFNADGYRVDRYRSPTPSHLEGAEILDTASLAQALASPAPPLLIDVYNLPWRGDRFVASQPHASLPGAIWLPNTGLGELSPAWQQYFLHHLTRLTRDDGQRMLVFLCRSDCWLSWNAARRALAHGFDHVGWYPHGVDGWEAAGQPLEAAEPAAPVSALAGHDGP</sequence>
<reference evidence="3 4" key="1">
    <citation type="submission" date="2021-07" db="EMBL/GenBank/DDBJ databases">
        <authorList>
            <person name="So Y."/>
        </authorList>
    </citation>
    <scope>NUCLEOTIDE SEQUENCE [LARGE SCALE GENOMIC DNA]</scope>
    <source>
        <strain evidence="3 4">Y3S6</strain>
    </source>
</reference>
<dbReference type="Proteomes" id="UP000769617">
    <property type="component" value="Unassembled WGS sequence"/>
</dbReference>
<dbReference type="EMBL" id="JAHYCA010000001">
    <property type="protein sequence ID" value="MBW6389908.1"/>
    <property type="molecule type" value="Genomic_DNA"/>
</dbReference>
<comment type="caution">
    <text evidence="3">The sequence shown here is derived from an EMBL/GenBank/DDBJ whole genome shotgun (WGS) entry which is preliminary data.</text>
</comment>
<evidence type="ECO:0000313" key="3">
    <source>
        <dbReference type="EMBL" id="MBW6389908.1"/>
    </source>
</evidence>
<dbReference type="Pfam" id="PF00581">
    <property type="entry name" value="Rhodanese"/>
    <property type="match status" value="1"/>
</dbReference>
<dbReference type="SUPFAM" id="SSF52821">
    <property type="entry name" value="Rhodanese/Cell cycle control phosphatase"/>
    <property type="match status" value="1"/>
</dbReference>
<name>A0ABS6ZIL6_9GAMM</name>
<feature type="chain" id="PRO_5046072337" evidence="1">
    <location>
        <begin position="25"/>
        <end position="198"/>
    </location>
</feature>
<evidence type="ECO:0000259" key="2">
    <source>
        <dbReference type="PROSITE" id="PS50206"/>
    </source>
</evidence>
<dbReference type="PROSITE" id="PS50206">
    <property type="entry name" value="RHODANESE_3"/>
    <property type="match status" value="1"/>
</dbReference>
<keyword evidence="4" id="KW-1185">Reference proteome</keyword>
<dbReference type="InterPro" id="IPR022376">
    <property type="entry name" value="PQQ_CXXCW"/>
</dbReference>
<proteinExistence type="predicted"/>
<protein>
    <submittedName>
        <fullName evidence="3">PQQ-dependent catabolism-associated CXXCW motif protein</fullName>
    </submittedName>
</protein>
<keyword evidence="1" id="KW-0732">Signal</keyword>
<dbReference type="RefSeq" id="WP_209473697.1">
    <property type="nucleotide sequence ID" value="NZ_JAHYCA010000001.1"/>
</dbReference>
<dbReference type="InterPro" id="IPR036873">
    <property type="entry name" value="Rhodanese-like_dom_sf"/>
</dbReference>
<evidence type="ECO:0000256" key="1">
    <source>
        <dbReference type="SAM" id="SignalP"/>
    </source>
</evidence>
<dbReference type="Gene3D" id="3.40.250.10">
    <property type="entry name" value="Rhodanese-like domain"/>
    <property type="match status" value="1"/>
</dbReference>
<dbReference type="InterPro" id="IPR001763">
    <property type="entry name" value="Rhodanese-like_dom"/>
</dbReference>
<evidence type="ECO:0000313" key="4">
    <source>
        <dbReference type="Proteomes" id="UP000769617"/>
    </source>
</evidence>
<organism evidence="3 4">
    <name type="scientific">Billgrantia antri</name>
    <dbReference type="NCBI Taxonomy" id="2846777"/>
    <lineage>
        <taxon>Bacteria</taxon>
        <taxon>Pseudomonadati</taxon>
        <taxon>Pseudomonadota</taxon>
        <taxon>Gammaproteobacteria</taxon>
        <taxon>Oceanospirillales</taxon>
        <taxon>Halomonadaceae</taxon>
        <taxon>Billgrantia</taxon>
    </lineage>
</organism>
<feature type="domain" description="Rhodanese" evidence="2">
    <location>
        <begin position="71"/>
        <end position="182"/>
    </location>
</feature>
<dbReference type="NCBIfam" id="TIGR03865">
    <property type="entry name" value="PQQ_CXXCW"/>
    <property type="match status" value="1"/>
</dbReference>
<feature type="signal peptide" evidence="1">
    <location>
        <begin position="1"/>
        <end position="24"/>
    </location>
</feature>